<dbReference type="InterPro" id="IPR002738">
    <property type="entry name" value="RNase_P_p30"/>
</dbReference>
<keyword evidence="5" id="KW-1185">Reference proteome</keyword>
<dbReference type="PANTHER" id="PTHR13031:SF0">
    <property type="entry name" value="RIBONUCLEASE P PROTEIN SUBUNIT P30"/>
    <property type="match status" value="1"/>
</dbReference>
<dbReference type="OrthoDB" id="17948at2759"/>
<name>A0A9P0J553_APHGO</name>
<comment type="similarity">
    <text evidence="2">Belongs to the eukaryotic/archaeal RNase P protein component 3 family.</text>
</comment>
<organism evidence="4 5">
    <name type="scientific">Aphis gossypii</name>
    <name type="common">Cotton aphid</name>
    <dbReference type="NCBI Taxonomy" id="80765"/>
    <lineage>
        <taxon>Eukaryota</taxon>
        <taxon>Metazoa</taxon>
        <taxon>Ecdysozoa</taxon>
        <taxon>Arthropoda</taxon>
        <taxon>Hexapoda</taxon>
        <taxon>Insecta</taxon>
        <taxon>Pterygota</taxon>
        <taxon>Neoptera</taxon>
        <taxon>Paraneoptera</taxon>
        <taxon>Hemiptera</taxon>
        <taxon>Sternorrhyncha</taxon>
        <taxon>Aphidomorpha</taxon>
        <taxon>Aphidoidea</taxon>
        <taxon>Aphididae</taxon>
        <taxon>Aphidini</taxon>
        <taxon>Aphis</taxon>
        <taxon>Aphis</taxon>
    </lineage>
</organism>
<evidence type="ECO:0000256" key="1">
    <source>
        <dbReference type="ARBA" id="ARBA00004123"/>
    </source>
</evidence>
<dbReference type="EMBL" id="OU899036">
    <property type="protein sequence ID" value="CAH1731089.1"/>
    <property type="molecule type" value="Genomic_DNA"/>
</dbReference>
<dbReference type="GO" id="GO:0003723">
    <property type="term" value="F:RNA binding"/>
    <property type="evidence" value="ECO:0007669"/>
    <property type="project" value="TreeGrafter"/>
</dbReference>
<dbReference type="GO" id="GO:0005655">
    <property type="term" value="C:nucleolar ribonuclease P complex"/>
    <property type="evidence" value="ECO:0007669"/>
    <property type="project" value="TreeGrafter"/>
</dbReference>
<evidence type="ECO:0000256" key="3">
    <source>
        <dbReference type="ARBA" id="ARBA00022694"/>
    </source>
</evidence>
<protein>
    <submittedName>
        <fullName evidence="4">Uncharacterized protein</fullName>
    </submittedName>
</protein>
<gene>
    <name evidence="4" type="ORF">APHIGO_LOCUS7878</name>
</gene>
<dbReference type="AlphaFoldDB" id="A0A9P0J553"/>
<dbReference type="Pfam" id="PF01876">
    <property type="entry name" value="RNase_P_p30"/>
    <property type="match status" value="1"/>
</dbReference>
<dbReference type="PANTHER" id="PTHR13031">
    <property type="entry name" value="RIBONUCLEASE P SUBUNIT P30"/>
    <property type="match status" value="1"/>
</dbReference>
<proteinExistence type="inferred from homology"/>
<comment type="subcellular location">
    <subcellularLocation>
        <location evidence="1">Nucleus</location>
    </subcellularLocation>
</comment>
<reference evidence="4" key="1">
    <citation type="submission" date="2022-02" db="EMBL/GenBank/DDBJ databases">
        <authorList>
            <person name="King R."/>
        </authorList>
    </citation>
    <scope>NUCLEOTIDE SEQUENCE</scope>
</reference>
<dbReference type="InterPro" id="IPR016195">
    <property type="entry name" value="Pol/histidinol_Pase-like"/>
</dbReference>
<evidence type="ECO:0000313" key="5">
    <source>
        <dbReference type="Proteomes" id="UP001154329"/>
    </source>
</evidence>
<evidence type="ECO:0000313" key="4">
    <source>
        <dbReference type="EMBL" id="CAH1731089.1"/>
    </source>
</evidence>
<evidence type="ECO:0000256" key="2">
    <source>
        <dbReference type="ARBA" id="ARBA00007331"/>
    </source>
</evidence>
<reference evidence="4" key="2">
    <citation type="submission" date="2022-10" db="EMBL/GenBank/DDBJ databases">
        <authorList>
            <consortium name="ENA_rothamsted_submissions"/>
            <consortium name="culmorum"/>
            <person name="King R."/>
        </authorList>
    </citation>
    <scope>NUCLEOTIDE SEQUENCE</scope>
</reference>
<accession>A0A9P0J553</accession>
<dbReference type="GO" id="GO:0008033">
    <property type="term" value="P:tRNA processing"/>
    <property type="evidence" value="ECO:0007669"/>
    <property type="project" value="UniProtKB-KW"/>
</dbReference>
<dbReference type="Proteomes" id="UP001154329">
    <property type="component" value="Chromosome 3"/>
</dbReference>
<dbReference type="SUPFAM" id="SSF89550">
    <property type="entry name" value="PHP domain-like"/>
    <property type="match status" value="1"/>
</dbReference>
<sequence>MKIPNGYCDLRVESVNGEMINAFIKHGYALIAVNTTVNCSLLSNGGLNKKKRKFTECNDEDDEEKDWVPTPKLINDNDSKLTILNRLTIQISNIGQLQKILSSQNFKLYNILAVEPLDDKVFQDIVTSPSIDIITCNINTSITPKDYTIAVEKNIYFEISYGPMLFSSITRQDTFTLAHLLYIKGKSKNLIITSGAANKLDIRNPHDVMNLGILLGLSGKQSIKSITQRCYSIILKSYGRKLGKSAIHLKPVINNT</sequence>
<keyword evidence="3" id="KW-0819">tRNA processing</keyword>
<dbReference type="Gene3D" id="3.20.20.140">
    <property type="entry name" value="Metal-dependent hydrolases"/>
    <property type="match status" value="1"/>
</dbReference>